<gene>
    <name evidence="2" type="ORF">DP114_06680</name>
</gene>
<reference evidence="2 3" key="1">
    <citation type="submission" date="2018-06" db="EMBL/GenBank/DDBJ databases">
        <title>Comparative genomics of Brasilonema spp. strains.</title>
        <authorList>
            <person name="Alvarenga D.O."/>
            <person name="Fiore M.F."/>
            <person name="Varani A.M."/>
        </authorList>
    </citation>
    <scope>NUCLEOTIDE SEQUENCE [LARGE SCALE GENOMIC DNA]</scope>
    <source>
        <strain evidence="2 3">CENA114</strain>
    </source>
</reference>
<proteinExistence type="predicted"/>
<accession>A0A856M8Y0</accession>
<dbReference type="AlphaFoldDB" id="A0A856M8Y0"/>
<dbReference type="RefSeq" id="WP_169263477.1">
    <property type="nucleotide sequence ID" value="NZ_CAWOXK010000001.1"/>
</dbReference>
<keyword evidence="1" id="KW-0812">Transmembrane</keyword>
<evidence type="ECO:0000313" key="3">
    <source>
        <dbReference type="Proteomes" id="UP000503129"/>
    </source>
</evidence>
<evidence type="ECO:0000256" key="1">
    <source>
        <dbReference type="SAM" id="Phobius"/>
    </source>
</evidence>
<name>A0A856M8Y0_9CYAN</name>
<evidence type="ECO:0000313" key="2">
    <source>
        <dbReference type="EMBL" id="QDL07623.1"/>
    </source>
</evidence>
<organism evidence="2 3">
    <name type="scientific">Brasilonema sennae CENA114</name>
    <dbReference type="NCBI Taxonomy" id="415709"/>
    <lineage>
        <taxon>Bacteria</taxon>
        <taxon>Bacillati</taxon>
        <taxon>Cyanobacteriota</taxon>
        <taxon>Cyanophyceae</taxon>
        <taxon>Nostocales</taxon>
        <taxon>Scytonemataceae</taxon>
        <taxon>Brasilonema</taxon>
        <taxon>Bromeliae group (in: Brasilonema)</taxon>
    </lineage>
</organism>
<dbReference type="Proteomes" id="UP000503129">
    <property type="component" value="Chromosome"/>
</dbReference>
<sequence>MSIEISIALFSYLLGVIIQWVGFRPKFRELDEYANFPIIWTAKKVTMIACFLEALTWPYSLILENELILEKNETK</sequence>
<dbReference type="EMBL" id="CP030118">
    <property type="protein sequence ID" value="QDL07623.1"/>
    <property type="molecule type" value="Genomic_DNA"/>
</dbReference>
<keyword evidence="1" id="KW-0472">Membrane</keyword>
<feature type="transmembrane region" description="Helical" evidence="1">
    <location>
        <begin position="6"/>
        <end position="23"/>
    </location>
</feature>
<dbReference type="KEGG" id="bsen:DP114_06680"/>
<keyword evidence="1" id="KW-1133">Transmembrane helix</keyword>
<protein>
    <submittedName>
        <fullName evidence="2">Uncharacterized protein</fullName>
    </submittedName>
</protein>
<keyword evidence="3" id="KW-1185">Reference proteome</keyword>